<evidence type="ECO:0000256" key="1">
    <source>
        <dbReference type="SAM" id="MobiDB-lite"/>
    </source>
</evidence>
<feature type="compositionally biased region" description="Polar residues" evidence="1">
    <location>
        <begin position="218"/>
        <end position="232"/>
    </location>
</feature>
<feature type="compositionally biased region" description="Polar residues" evidence="1">
    <location>
        <begin position="174"/>
        <end position="186"/>
    </location>
</feature>
<accession>A0A498P1S0</accession>
<name>A0A498P1S0_LABRO</name>
<evidence type="ECO:0000313" key="3">
    <source>
        <dbReference type="Proteomes" id="UP000290572"/>
    </source>
</evidence>
<feature type="region of interest" description="Disordered" evidence="1">
    <location>
        <begin position="135"/>
        <end position="161"/>
    </location>
</feature>
<feature type="region of interest" description="Disordered" evidence="1">
    <location>
        <begin position="174"/>
        <end position="232"/>
    </location>
</feature>
<dbReference type="AlphaFoldDB" id="A0A498P1S0"/>
<keyword evidence="3" id="KW-1185">Reference proteome</keyword>
<sequence length="331" mass="36722">MYPDLCGADLLSSLDNVANYDDTLIKGWDACDDAVVPNASEAITRSVVTDKPSGITCADNFVADIDDQDLISAADSIAPVPVTSTSSPISMEDLTYKQIELYGPPRPEAQVTIIDLMHKEFSIDPHGMIIDLTHKESSDDQDGPSISNADRRNERSPLRTKRIVAVVNPTINNAASDSDISVGNDTPENEIIQDRQRDTSDDTTNWTESQMRDWETASWGNSPQRGGRQTTFTIQEPVGREEDLTECILTSKNLVQSLFPMLTKAVKKNKAILAVKFLGKAQVWIKEIISEVDRIVEKYEVHSKDVASYTSDVIKKKSDIDKKITEQDLEM</sequence>
<evidence type="ECO:0000313" key="2">
    <source>
        <dbReference type="EMBL" id="RXN38165.1"/>
    </source>
</evidence>
<proteinExistence type="predicted"/>
<dbReference type="EMBL" id="QBIY01005091">
    <property type="protein sequence ID" value="RXN38165.1"/>
    <property type="molecule type" value="Genomic_DNA"/>
</dbReference>
<protein>
    <submittedName>
        <fullName evidence="2">Myosin heavy chain</fullName>
    </submittedName>
</protein>
<dbReference type="Proteomes" id="UP000290572">
    <property type="component" value="Unassembled WGS sequence"/>
</dbReference>
<organism evidence="2 3">
    <name type="scientific">Labeo rohita</name>
    <name type="common">Indian major carp</name>
    <name type="synonym">Cyprinus rohita</name>
    <dbReference type="NCBI Taxonomy" id="84645"/>
    <lineage>
        <taxon>Eukaryota</taxon>
        <taxon>Metazoa</taxon>
        <taxon>Chordata</taxon>
        <taxon>Craniata</taxon>
        <taxon>Vertebrata</taxon>
        <taxon>Euteleostomi</taxon>
        <taxon>Actinopterygii</taxon>
        <taxon>Neopterygii</taxon>
        <taxon>Teleostei</taxon>
        <taxon>Ostariophysi</taxon>
        <taxon>Cypriniformes</taxon>
        <taxon>Cyprinidae</taxon>
        <taxon>Labeoninae</taxon>
        <taxon>Labeonini</taxon>
        <taxon>Labeo</taxon>
    </lineage>
</organism>
<reference evidence="2 3" key="1">
    <citation type="submission" date="2018-03" db="EMBL/GenBank/DDBJ databases">
        <title>Draft genome sequence of Rohu Carp (Labeo rohita).</title>
        <authorList>
            <person name="Das P."/>
            <person name="Kushwaha B."/>
            <person name="Joshi C.G."/>
            <person name="Kumar D."/>
            <person name="Nagpure N.S."/>
            <person name="Sahoo L."/>
            <person name="Das S.P."/>
            <person name="Bit A."/>
            <person name="Patnaik S."/>
            <person name="Meher P.K."/>
            <person name="Jayasankar P."/>
            <person name="Koringa P.G."/>
            <person name="Patel N.V."/>
            <person name="Hinsu A.T."/>
            <person name="Kumar R."/>
            <person name="Pandey M."/>
            <person name="Agarwal S."/>
            <person name="Srivastava S."/>
            <person name="Singh M."/>
            <person name="Iquebal M.A."/>
            <person name="Jaiswal S."/>
            <person name="Angadi U.B."/>
            <person name="Kumar N."/>
            <person name="Raza M."/>
            <person name="Shah T.M."/>
            <person name="Rai A."/>
            <person name="Jena J.K."/>
        </authorList>
    </citation>
    <scope>NUCLEOTIDE SEQUENCE [LARGE SCALE GENOMIC DNA]</scope>
    <source>
        <strain evidence="2">DASCIFA01</strain>
        <tissue evidence="2">Testis</tissue>
    </source>
</reference>
<gene>
    <name evidence="2" type="ORF">ROHU_001375</name>
</gene>
<comment type="caution">
    <text evidence="2">The sequence shown here is derived from an EMBL/GenBank/DDBJ whole genome shotgun (WGS) entry which is preliminary data.</text>
</comment>